<dbReference type="AlphaFoldDB" id="F8A790"/>
<reference evidence="2" key="1">
    <citation type="submission" date="2011-04" db="EMBL/GenBank/DDBJ databases">
        <title>Complete sequence of Cellvibrio gilvus ATCC 13127.</title>
        <authorList>
            <person name="Lucas S."/>
            <person name="Han J."/>
            <person name="Lapidus A."/>
            <person name="Cheng J.-F."/>
            <person name="Goodwin L."/>
            <person name="Pitluck S."/>
            <person name="Peters L."/>
            <person name="Munk A."/>
            <person name="Detter J.C."/>
            <person name="Han C."/>
            <person name="Tapia R."/>
            <person name="Land M."/>
            <person name="Hauser L."/>
            <person name="Kyrpides N."/>
            <person name="Ivanova N."/>
            <person name="Ovchinnikova G."/>
            <person name="Pagani I."/>
            <person name="Mead D."/>
            <person name="Brumm P."/>
            <person name="Woyke T."/>
        </authorList>
    </citation>
    <scope>NUCLEOTIDE SEQUENCE [LARGE SCALE GENOMIC DNA]</scope>
    <source>
        <strain evidence="2">ATCC 13127 / NRRL B-14078</strain>
    </source>
</reference>
<dbReference type="InterPro" id="IPR027304">
    <property type="entry name" value="Trigger_fact/SurA_dom_sf"/>
</dbReference>
<dbReference type="eggNOG" id="COG0760">
    <property type="taxonomic scope" value="Bacteria"/>
</dbReference>
<gene>
    <name evidence="1" type="ordered locus">Celgi_0628</name>
</gene>
<protein>
    <submittedName>
        <fullName evidence="1">Uncharacterized protein</fullName>
    </submittedName>
</protein>
<dbReference type="SUPFAM" id="SSF109998">
    <property type="entry name" value="Triger factor/SurA peptide-binding domain-like"/>
    <property type="match status" value="1"/>
</dbReference>
<name>F8A790_CELGA</name>
<evidence type="ECO:0000313" key="1">
    <source>
        <dbReference type="EMBL" id="AEI11148.1"/>
    </source>
</evidence>
<accession>F8A790</accession>
<organism evidence="1 2">
    <name type="scientific">Cellulomonas gilvus (strain ATCC 13127 / NRRL B-14078)</name>
    <name type="common">Cellvibrio gilvus</name>
    <dbReference type="NCBI Taxonomy" id="593907"/>
    <lineage>
        <taxon>Bacteria</taxon>
        <taxon>Bacillati</taxon>
        <taxon>Actinomycetota</taxon>
        <taxon>Actinomycetes</taxon>
        <taxon>Micrococcales</taxon>
        <taxon>Cellulomonadaceae</taxon>
        <taxon>Cellulomonas</taxon>
    </lineage>
</organism>
<dbReference type="KEGG" id="cga:Celgi_0628"/>
<keyword evidence="2" id="KW-1185">Reference proteome</keyword>
<dbReference type="EMBL" id="CP002665">
    <property type="protein sequence ID" value="AEI11148.1"/>
    <property type="molecule type" value="Genomic_DNA"/>
</dbReference>
<dbReference type="InterPro" id="IPR006311">
    <property type="entry name" value="TAT_signal"/>
</dbReference>
<dbReference type="HOGENOM" id="CLU_121329_0_0_11"/>
<dbReference type="RefSeq" id="WP_013882671.1">
    <property type="nucleotide sequence ID" value="NC_015671.1"/>
</dbReference>
<dbReference type="Proteomes" id="UP000000485">
    <property type="component" value="Chromosome"/>
</dbReference>
<evidence type="ECO:0000313" key="2">
    <source>
        <dbReference type="Proteomes" id="UP000000485"/>
    </source>
</evidence>
<proteinExistence type="predicted"/>
<dbReference type="STRING" id="593907.Celgi_0628"/>
<sequence length="193" mass="19300" precursor="true">MHTTARPAGTGTTTSGAARRRAYALAGAGLTAVALAGCAGTPGAAAVADGRVIPASDVRVAMQELGALGGQISVASVTSVLVQEPIVAELGEQYGVGASDEEAAALLDQSATQADPDAAPGTYSEPTLAIARYTLVTGELSELENADEVIAAFTERLDALDLEVNPRYGTADGGNVGAPAAWPWIITPVEAAP</sequence>
<dbReference type="PROSITE" id="PS51318">
    <property type="entry name" value="TAT"/>
    <property type="match status" value="1"/>
</dbReference>